<dbReference type="NCBIfam" id="TIGR01575">
    <property type="entry name" value="rimI"/>
    <property type="match status" value="1"/>
</dbReference>
<dbReference type="InterPro" id="IPR016181">
    <property type="entry name" value="Acyl_CoA_acyltransferase"/>
</dbReference>
<keyword evidence="2" id="KW-0012">Acyltransferase</keyword>
<dbReference type="EMBL" id="DRZI01000309">
    <property type="protein sequence ID" value="HHP82428.1"/>
    <property type="molecule type" value="Genomic_DNA"/>
</dbReference>
<dbReference type="PROSITE" id="PS51186">
    <property type="entry name" value="GNAT"/>
    <property type="match status" value="1"/>
</dbReference>
<evidence type="ECO:0000313" key="4">
    <source>
        <dbReference type="EMBL" id="HHP82428.1"/>
    </source>
</evidence>
<feature type="domain" description="N-acetyltransferase" evidence="3">
    <location>
        <begin position="1"/>
        <end position="146"/>
    </location>
</feature>
<evidence type="ECO:0000256" key="2">
    <source>
        <dbReference type="ARBA" id="ARBA00023315"/>
    </source>
</evidence>
<organism evidence="4">
    <name type="scientific">Ignisphaera aggregans</name>
    <dbReference type="NCBI Taxonomy" id="334771"/>
    <lineage>
        <taxon>Archaea</taxon>
        <taxon>Thermoproteota</taxon>
        <taxon>Thermoprotei</taxon>
        <taxon>Desulfurococcales</taxon>
        <taxon>Desulfurococcaceae</taxon>
        <taxon>Ignisphaera</taxon>
    </lineage>
</organism>
<dbReference type="PANTHER" id="PTHR23091">
    <property type="entry name" value="N-TERMINAL ACETYLTRANSFERASE"/>
    <property type="match status" value="1"/>
</dbReference>
<comment type="caution">
    <text evidence="4">The sequence shown here is derived from an EMBL/GenBank/DDBJ whole genome shotgun (WGS) entry which is preliminary data.</text>
</comment>
<evidence type="ECO:0000259" key="3">
    <source>
        <dbReference type="PROSITE" id="PS51186"/>
    </source>
</evidence>
<dbReference type="Gene3D" id="3.40.630.30">
    <property type="match status" value="1"/>
</dbReference>
<accession>A0A7C5XNF4</accession>
<reference evidence="4" key="1">
    <citation type="journal article" date="2020" name="mSystems">
        <title>Genome- and Community-Level Interaction Insights into Carbon Utilization and Element Cycling Functions of Hydrothermarchaeota in Hydrothermal Sediment.</title>
        <authorList>
            <person name="Zhou Z."/>
            <person name="Liu Y."/>
            <person name="Xu W."/>
            <person name="Pan J."/>
            <person name="Luo Z.H."/>
            <person name="Li M."/>
        </authorList>
    </citation>
    <scope>NUCLEOTIDE SEQUENCE [LARGE SCALE GENOMIC DNA]</scope>
    <source>
        <strain evidence="4">SpSt-1121</strain>
    </source>
</reference>
<proteinExistence type="predicted"/>
<dbReference type="InterPro" id="IPR045047">
    <property type="entry name" value="Ard1-like"/>
</dbReference>
<dbReference type="PANTHER" id="PTHR23091:SF4">
    <property type="entry name" value="N-TERMINAL AMINO-ACID N(ALPHA)-ACETYLTRANSFERASE NATA"/>
    <property type="match status" value="1"/>
</dbReference>
<dbReference type="InterPro" id="IPR000182">
    <property type="entry name" value="GNAT_dom"/>
</dbReference>
<dbReference type="InterPro" id="IPR006464">
    <property type="entry name" value="AcTrfase_RimI/Ard1"/>
</dbReference>
<evidence type="ECO:0000256" key="1">
    <source>
        <dbReference type="ARBA" id="ARBA00022679"/>
    </source>
</evidence>
<dbReference type="CDD" id="cd04301">
    <property type="entry name" value="NAT_SF"/>
    <property type="match status" value="1"/>
</dbReference>
<protein>
    <submittedName>
        <fullName evidence="4">Ribosomal-protein-alanine N-acetyltransferase</fullName>
    </submittedName>
</protein>
<keyword evidence="1 4" id="KW-0808">Transferase</keyword>
<gene>
    <name evidence="4" type="primary">rimI</name>
    <name evidence="4" type="ORF">ENM84_07175</name>
</gene>
<dbReference type="Pfam" id="PF00583">
    <property type="entry name" value="Acetyltransf_1"/>
    <property type="match status" value="1"/>
</dbReference>
<dbReference type="AlphaFoldDB" id="A0A7C5XNF4"/>
<dbReference type="GO" id="GO:0004596">
    <property type="term" value="F:protein-N-terminal amino-acid acetyltransferase activity"/>
    <property type="evidence" value="ECO:0007669"/>
    <property type="project" value="InterPro"/>
</dbReference>
<name>A0A7C5XNF4_9CREN</name>
<dbReference type="GO" id="GO:0031415">
    <property type="term" value="C:NatA complex"/>
    <property type="evidence" value="ECO:0007669"/>
    <property type="project" value="InterPro"/>
</dbReference>
<dbReference type="SUPFAM" id="SSF55729">
    <property type="entry name" value="Acyl-CoA N-acyltransferases (Nat)"/>
    <property type="match status" value="1"/>
</dbReference>
<sequence length="146" mass="17027">MNIRKALQNDLQTVFELEKRCFNDPYPIELLTMLYSLYPELFLVAEYNNKIVGYVSGLIRTDGFGHIVSLCVDPEHRRKGIGKQLMLKIEESMKKLFNVCLYRLEVRVSNSTAILLYESIGYRIQARIPKYYSNGEDAYLMIKDIC</sequence>